<dbReference type="Pfam" id="PF03514">
    <property type="entry name" value="GRAS"/>
    <property type="match status" value="1"/>
</dbReference>
<name>A0ABD3LP45_EUCGL</name>
<reference evidence="4 5" key="1">
    <citation type="submission" date="2024-11" db="EMBL/GenBank/DDBJ databases">
        <title>Chromosome-level genome assembly of Eucalyptus globulus Labill. provides insights into its genome evolution.</title>
        <authorList>
            <person name="Li X."/>
        </authorList>
    </citation>
    <scope>NUCLEOTIDE SEQUENCE [LARGE SCALE GENOMIC DNA]</scope>
    <source>
        <strain evidence="4">CL2024</strain>
        <tissue evidence="4">Fresh tender leaves</tissue>
    </source>
</reference>
<keyword evidence="1" id="KW-0805">Transcription regulation</keyword>
<evidence type="ECO:0000256" key="2">
    <source>
        <dbReference type="ARBA" id="ARBA00023163"/>
    </source>
</evidence>
<keyword evidence="5" id="KW-1185">Reference proteome</keyword>
<sequence length="311" mass="35697">MFQDDGSSSVTSSPLQLCPMMPLLLGFGSPHSLLKELESKERLASPDGDTMQQITAYFSESLANRILKSWPGLHKPFNSTKKSLLPYEFLVRKLFFELFPFLESAFVVPYRAIMEAMELEKMWFALLQSLNGRPEGPPVLRITGIHQHKEALDFMARILTEEAELLGITFPFNPIVSKLESLEIEKLLLQLRTLLAFDDERHRKRSPLPLMSIYGTNSRSLTEEPKTRSVNCLRKTWQMGVAQVLIQLGRCQMDNFLNALWGLSPNVMVRLPKGRERHKKLDKWIHRLDLAAYGNVPLSSYGRLQVRRPMQ</sequence>
<dbReference type="PANTHER" id="PTHR31636">
    <property type="entry name" value="OSJNBA0084A10.13 PROTEIN-RELATED"/>
    <property type="match status" value="1"/>
</dbReference>
<evidence type="ECO:0000256" key="1">
    <source>
        <dbReference type="ARBA" id="ARBA00023015"/>
    </source>
</evidence>
<accession>A0ABD3LP45</accession>
<evidence type="ECO:0000256" key="3">
    <source>
        <dbReference type="PROSITE-ProRule" id="PRU01191"/>
    </source>
</evidence>
<evidence type="ECO:0000313" key="4">
    <source>
        <dbReference type="EMBL" id="KAL3752378.1"/>
    </source>
</evidence>
<comment type="caution">
    <text evidence="4">The sequence shown here is derived from an EMBL/GenBank/DDBJ whole genome shotgun (WGS) entry which is preliminary data.</text>
</comment>
<organism evidence="4 5">
    <name type="scientific">Eucalyptus globulus</name>
    <name type="common">Tasmanian blue gum</name>
    <dbReference type="NCBI Taxonomy" id="34317"/>
    <lineage>
        <taxon>Eukaryota</taxon>
        <taxon>Viridiplantae</taxon>
        <taxon>Streptophyta</taxon>
        <taxon>Embryophyta</taxon>
        <taxon>Tracheophyta</taxon>
        <taxon>Spermatophyta</taxon>
        <taxon>Magnoliopsida</taxon>
        <taxon>eudicotyledons</taxon>
        <taxon>Gunneridae</taxon>
        <taxon>Pentapetalae</taxon>
        <taxon>rosids</taxon>
        <taxon>malvids</taxon>
        <taxon>Myrtales</taxon>
        <taxon>Myrtaceae</taxon>
        <taxon>Myrtoideae</taxon>
        <taxon>Eucalypteae</taxon>
        <taxon>Eucalyptus</taxon>
    </lineage>
</organism>
<dbReference type="InterPro" id="IPR005202">
    <property type="entry name" value="TF_GRAS"/>
</dbReference>
<dbReference type="EMBL" id="JBJKBG010000002">
    <property type="protein sequence ID" value="KAL3752378.1"/>
    <property type="molecule type" value="Genomic_DNA"/>
</dbReference>
<keyword evidence="2" id="KW-0804">Transcription</keyword>
<comment type="similarity">
    <text evidence="3">Belongs to the GRAS family.</text>
</comment>
<feature type="region of interest" description="SAW" evidence="3">
    <location>
        <begin position="270"/>
        <end position="311"/>
    </location>
</feature>
<proteinExistence type="inferred from homology"/>
<dbReference type="Proteomes" id="UP001634007">
    <property type="component" value="Unassembled WGS sequence"/>
</dbReference>
<comment type="caution">
    <text evidence="3">Lacks conserved residue(s) required for the propagation of feature annotation.</text>
</comment>
<protein>
    <submittedName>
        <fullName evidence="4">Uncharacterized protein</fullName>
    </submittedName>
</protein>
<dbReference type="PROSITE" id="PS50985">
    <property type="entry name" value="GRAS"/>
    <property type="match status" value="1"/>
</dbReference>
<gene>
    <name evidence="4" type="ORF">ACJRO7_013088</name>
</gene>
<dbReference type="AlphaFoldDB" id="A0ABD3LP45"/>
<evidence type="ECO:0000313" key="5">
    <source>
        <dbReference type="Proteomes" id="UP001634007"/>
    </source>
</evidence>